<reference evidence="11" key="1">
    <citation type="journal article" date="2014" name="Front. Microbiol.">
        <title>High frequency of phylogenetically diverse reductive dehalogenase-homologous genes in deep subseafloor sedimentary metagenomes.</title>
        <authorList>
            <person name="Kawai M."/>
            <person name="Futagami T."/>
            <person name="Toyoda A."/>
            <person name="Takaki Y."/>
            <person name="Nishi S."/>
            <person name="Hori S."/>
            <person name="Arai W."/>
            <person name="Tsubouchi T."/>
            <person name="Morono Y."/>
            <person name="Uchiyama I."/>
            <person name="Ito T."/>
            <person name="Fujiyama A."/>
            <person name="Inagaki F."/>
            <person name="Takami H."/>
        </authorList>
    </citation>
    <scope>NUCLEOTIDE SEQUENCE</scope>
    <source>
        <strain evidence="11">Expedition CK06-06</strain>
    </source>
</reference>
<feature type="domain" description="Ribose-phosphate pyrophosphokinase N-terminal" evidence="10">
    <location>
        <begin position="6"/>
        <end position="128"/>
    </location>
</feature>
<accession>X1LKU6</accession>
<sequence>MVKKILIVGPASQILGVKIAQELETEAINTEVKRFPDGENYLRINIEDETLIADKDVIIIQSTGPSSSGNQNSRLMELFMMIDSVKRMGAARIIIVVPYLAYARQDKIFRPGECQFANVIFRIINSMGIDEFYSVDIHAPEVMDECSCKAINIDSMKLLANYVISKGANDIVVVKEEERFKRLFERGRSDDPKNIDDLKERDKREIQF</sequence>
<dbReference type="Pfam" id="PF13793">
    <property type="entry name" value="Pribosyltran_N"/>
    <property type="match status" value="1"/>
</dbReference>
<organism evidence="11">
    <name type="scientific">marine sediment metagenome</name>
    <dbReference type="NCBI Taxonomy" id="412755"/>
    <lineage>
        <taxon>unclassified sequences</taxon>
        <taxon>metagenomes</taxon>
        <taxon>ecological metagenomes</taxon>
    </lineage>
</organism>
<dbReference type="GO" id="GO:0016301">
    <property type="term" value="F:kinase activity"/>
    <property type="evidence" value="ECO:0007669"/>
    <property type="project" value="UniProtKB-KW"/>
</dbReference>
<evidence type="ECO:0000256" key="4">
    <source>
        <dbReference type="ARBA" id="ARBA00022727"/>
    </source>
</evidence>
<comment type="catalytic activity">
    <reaction evidence="9">
        <text>D-ribose 5-phosphate + ATP = 5-phospho-alpha-D-ribose 1-diphosphate + AMP + H(+)</text>
        <dbReference type="Rhea" id="RHEA:15609"/>
        <dbReference type="ChEBI" id="CHEBI:15378"/>
        <dbReference type="ChEBI" id="CHEBI:30616"/>
        <dbReference type="ChEBI" id="CHEBI:58017"/>
        <dbReference type="ChEBI" id="CHEBI:78346"/>
        <dbReference type="ChEBI" id="CHEBI:456215"/>
        <dbReference type="EC" id="2.7.6.1"/>
    </reaction>
</comment>
<evidence type="ECO:0000256" key="6">
    <source>
        <dbReference type="ARBA" id="ARBA00022777"/>
    </source>
</evidence>
<dbReference type="InterPro" id="IPR029057">
    <property type="entry name" value="PRTase-like"/>
</dbReference>
<comment type="caution">
    <text evidence="11">The sequence shown here is derived from an EMBL/GenBank/DDBJ whole genome shotgun (WGS) entry which is preliminary data.</text>
</comment>
<dbReference type="InterPro" id="IPR005946">
    <property type="entry name" value="Rib-P_diPkinase"/>
</dbReference>
<dbReference type="GO" id="GO:0005524">
    <property type="term" value="F:ATP binding"/>
    <property type="evidence" value="ECO:0007669"/>
    <property type="project" value="UniProtKB-KW"/>
</dbReference>
<name>X1LKU6_9ZZZZ</name>
<dbReference type="Gene3D" id="3.40.50.2020">
    <property type="match status" value="1"/>
</dbReference>
<evidence type="ECO:0000259" key="10">
    <source>
        <dbReference type="Pfam" id="PF13793"/>
    </source>
</evidence>
<dbReference type="GO" id="GO:0006164">
    <property type="term" value="P:purine nucleotide biosynthetic process"/>
    <property type="evidence" value="ECO:0007669"/>
    <property type="project" value="TreeGrafter"/>
</dbReference>
<evidence type="ECO:0000256" key="2">
    <source>
        <dbReference type="ARBA" id="ARBA00022679"/>
    </source>
</evidence>
<evidence type="ECO:0000256" key="7">
    <source>
        <dbReference type="ARBA" id="ARBA00022840"/>
    </source>
</evidence>
<keyword evidence="6" id="KW-0418">Kinase</keyword>
<evidence type="ECO:0000256" key="5">
    <source>
        <dbReference type="ARBA" id="ARBA00022741"/>
    </source>
</evidence>
<dbReference type="GO" id="GO:0000287">
    <property type="term" value="F:magnesium ion binding"/>
    <property type="evidence" value="ECO:0007669"/>
    <property type="project" value="InterPro"/>
</dbReference>
<dbReference type="GO" id="GO:0005737">
    <property type="term" value="C:cytoplasm"/>
    <property type="evidence" value="ECO:0007669"/>
    <property type="project" value="TreeGrafter"/>
</dbReference>
<gene>
    <name evidence="11" type="ORF">S06H3_21020</name>
</gene>
<dbReference type="InterPro" id="IPR029099">
    <property type="entry name" value="Pribosyltran_N"/>
</dbReference>
<keyword evidence="2" id="KW-0808">Transferase</keyword>
<dbReference type="FunFam" id="3.40.50.2020:FF:000007">
    <property type="entry name" value="Ribose-phosphate pyrophosphokinase"/>
    <property type="match status" value="1"/>
</dbReference>
<feature type="non-terminal residue" evidence="11">
    <location>
        <position position="208"/>
    </location>
</feature>
<dbReference type="SUPFAM" id="SSF53271">
    <property type="entry name" value="PRTase-like"/>
    <property type="match status" value="1"/>
</dbReference>
<keyword evidence="4" id="KW-0545">Nucleotide biosynthesis</keyword>
<protein>
    <recommendedName>
        <fullName evidence="1">ribose-phosphate diphosphokinase</fullName>
        <ecNumber evidence="1">2.7.6.1</ecNumber>
    </recommendedName>
</protein>
<dbReference type="SMART" id="SM01400">
    <property type="entry name" value="Pribosyltran_N"/>
    <property type="match status" value="1"/>
</dbReference>
<keyword evidence="8" id="KW-0460">Magnesium</keyword>
<dbReference type="EC" id="2.7.6.1" evidence="1"/>
<dbReference type="PANTHER" id="PTHR10210:SF32">
    <property type="entry name" value="RIBOSE-PHOSPHATE PYROPHOSPHOKINASE 2"/>
    <property type="match status" value="1"/>
</dbReference>
<evidence type="ECO:0000256" key="3">
    <source>
        <dbReference type="ARBA" id="ARBA00022723"/>
    </source>
</evidence>
<evidence type="ECO:0000256" key="9">
    <source>
        <dbReference type="ARBA" id="ARBA00049535"/>
    </source>
</evidence>
<dbReference type="GO" id="GO:0002189">
    <property type="term" value="C:ribose phosphate diphosphokinase complex"/>
    <property type="evidence" value="ECO:0007669"/>
    <property type="project" value="TreeGrafter"/>
</dbReference>
<evidence type="ECO:0000313" key="11">
    <source>
        <dbReference type="EMBL" id="GAI03010.1"/>
    </source>
</evidence>
<keyword evidence="7" id="KW-0067">ATP-binding</keyword>
<evidence type="ECO:0000256" key="8">
    <source>
        <dbReference type="ARBA" id="ARBA00022842"/>
    </source>
</evidence>
<dbReference type="EMBL" id="BARV01010971">
    <property type="protein sequence ID" value="GAI03010.1"/>
    <property type="molecule type" value="Genomic_DNA"/>
</dbReference>
<keyword evidence="5" id="KW-0547">Nucleotide-binding</keyword>
<dbReference type="AlphaFoldDB" id="X1LKU6"/>
<dbReference type="NCBIfam" id="TIGR01251">
    <property type="entry name" value="ribP_PPkin"/>
    <property type="match status" value="1"/>
</dbReference>
<dbReference type="PANTHER" id="PTHR10210">
    <property type="entry name" value="RIBOSE-PHOSPHATE DIPHOSPHOKINASE FAMILY MEMBER"/>
    <property type="match status" value="1"/>
</dbReference>
<dbReference type="GO" id="GO:0004749">
    <property type="term" value="F:ribose phosphate diphosphokinase activity"/>
    <property type="evidence" value="ECO:0007669"/>
    <property type="project" value="UniProtKB-EC"/>
</dbReference>
<evidence type="ECO:0000256" key="1">
    <source>
        <dbReference type="ARBA" id="ARBA00013247"/>
    </source>
</evidence>
<proteinExistence type="predicted"/>
<keyword evidence="3" id="KW-0479">Metal-binding</keyword>
<dbReference type="GO" id="GO:0006015">
    <property type="term" value="P:5-phosphoribose 1-diphosphate biosynthetic process"/>
    <property type="evidence" value="ECO:0007669"/>
    <property type="project" value="TreeGrafter"/>
</dbReference>